<keyword evidence="5" id="KW-1185">Reference proteome</keyword>
<dbReference type="Pfam" id="PF00379">
    <property type="entry name" value="Chitin_bind_4"/>
    <property type="match status" value="1"/>
</dbReference>
<dbReference type="PROSITE" id="PS51155">
    <property type="entry name" value="CHIT_BIND_RR_2"/>
    <property type="match status" value="1"/>
</dbReference>
<feature type="chain" id="PRO_5040120343" evidence="3">
    <location>
        <begin position="19"/>
        <end position="193"/>
    </location>
</feature>
<dbReference type="Proteomes" id="UP001153636">
    <property type="component" value="Chromosome 18"/>
</dbReference>
<evidence type="ECO:0000256" key="2">
    <source>
        <dbReference type="PROSITE-ProRule" id="PRU00497"/>
    </source>
</evidence>
<sequence>MAFCILLILAISIVPSLAGLAGGYYGGPTGVSYSAPAVSYGGHPGLGHGGPIPVAVGNGHDIDYYAHPKYSYNYGVADGLTGDQKSQSEVRDGGAVKGSYSVVEPDGSVRVVDYTADDVNGFNAVVKKIGPSLHTAPAPAPIPLPVAHAPVAPAAVAIGHAGGYAGHEGLYGGHGGVYGGHGDYGGYGGHGHY</sequence>
<evidence type="ECO:0000313" key="4">
    <source>
        <dbReference type="EMBL" id="CAH1104975.1"/>
    </source>
</evidence>
<dbReference type="PANTHER" id="PTHR12236">
    <property type="entry name" value="STRUCTURAL CONTITUENT OF CUTICLE"/>
    <property type="match status" value="1"/>
</dbReference>
<dbReference type="GO" id="GO:0005615">
    <property type="term" value="C:extracellular space"/>
    <property type="evidence" value="ECO:0007669"/>
    <property type="project" value="TreeGrafter"/>
</dbReference>
<dbReference type="PROSITE" id="PS00233">
    <property type="entry name" value="CHIT_BIND_RR_1"/>
    <property type="match status" value="1"/>
</dbReference>
<dbReference type="PRINTS" id="PR00947">
    <property type="entry name" value="CUTICLE"/>
</dbReference>
<dbReference type="InterPro" id="IPR051217">
    <property type="entry name" value="Insect_Cuticle_Struc_Prot"/>
</dbReference>
<accession>A0A9P0GCN1</accession>
<dbReference type="GO" id="GO:0031012">
    <property type="term" value="C:extracellular matrix"/>
    <property type="evidence" value="ECO:0007669"/>
    <property type="project" value="TreeGrafter"/>
</dbReference>
<evidence type="ECO:0000256" key="3">
    <source>
        <dbReference type="SAM" id="SignalP"/>
    </source>
</evidence>
<dbReference type="InterPro" id="IPR000618">
    <property type="entry name" value="Insect_cuticle"/>
</dbReference>
<protein>
    <submittedName>
        <fullName evidence="4">Uncharacterized protein</fullName>
    </submittedName>
</protein>
<keyword evidence="3" id="KW-0732">Signal</keyword>
<keyword evidence="1 2" id="KW-0193">Cuticle</keyword>
<evidence type="ECO:0000313" key="5">
    <source>
        <dbReference type="Proteomes" id="UP001153636"/>
    </source>
</evidence>
<feature type="signal peptide" evidence="3">
    <location>
        <begin position="1"/>
        <end position="18"/>
    </location>
</feature>
<dbReference type="InterPro" id="IPR031311">
    <property type="entry name" value="CHIT_BIND_RR_consensus"/>
</dbReference>
<gene>
    <name evidence="4" type="ORF">PSYICH_LOCUS6125</name>
</gene>
<dbReference type="OrthoDB" id="6348134at2759"/>
<dbReference type="PANTHER" id="PTHR12236:SF95">
    <property type="entry name" value="CUTICULAR PROTEIN 76BD, ISOFORM C-RELATED"/>
    <property type="match status" value="1"/>
</dbReference>
<organism evidence="4 5">
    <name type="scientific">Psylliodes chrysocephalus</name>
    <dbReference type="NCBI Taxonomy" id="3402493"/>
    <lineage>
        <taxon>Eukaryota</taxon>
        <taxon>Metazoa</taxon>
        <taxon>Ecdysozoa</taxon>
        <taxon>Arthropoda</taxon>
        <taxon>Hexapoda</taxon>
        <taxon>Insecta</taxon>
        <taxon>Pterygota</taxon>
        <taxon>Neoptera</taxon>
        <taxon>Endopterygota</taxon>
        <taxon>Coleoptera</taxon>
        <taxon>Polyphaga</taxon>
        <taxon>Cucujiformia</taxon>
        <taxon>Chrysomeloidea</taxon>
        <taxon>Chrysomelidae</taxon>
        <taxon>Galerucinae</taxon>
        <taxon>Alticini</taxon>
        <taxon>Psylliodes</taxon>
    </lineage>
</organism>
<evidence type="ECO:0000256" key="1">
    <source>
        <dbReference type="ARBA" id="ARBA00022460"/>
    </source>
</evidence>
<dbReference type="GO" id="GO:0042302">
    <property type="term" value="F:structural constituent of cuticle"/>
    <property type="evidence" value="ECO:0007669"/>
    <property type="project" value="UniProtKB-UniRule"/>
</dbReference>
<dbReference type="AlphaFoldDB" id="A0A9P0GCN1"/>
<name>A0A9P0GCN1_9CUCU</name>
<dbReference type="EMBL" id="OV651830">
    <property type="protein sequence ID" value="CAH1104975.1"/>
    <property type="molecule type" value="Genomic_DNA"/>
</dbReference>
<reference evidence="4" key="1">
    <citation type="submission" date="2022-01" db="EMBL/GenBank/DDBJ databases">
        <authorList>
            <person name="King R."/>
        </authorList>
    </citation>
    <scope>NUCLEOTIDE SEQUENCE</scope>
</reference>
<proteinExistence type="predicted"/>